<proteinExistence type="predicted"/>
<accession>A0AAV7TW08</accession>
<evidence type="ECO:0000313" key="3">
    <source>
        <dbReference type="Proteomes" id="UP001066276"/>
    </source>
</evidence>
<feature type="compositionally biased region" description="Basic and acidic residues" evidence="1">
    <location>
        <begin position="96"/>
        <end position="110"/>
    </location>
</feature>
<comment type="caution">
    <text evidence="2">The sequence shown here is derived from an EMBL/GenBank/DDBJ whole genome shotgun (WGS) entry which is preliminary data.</text>
</comment>
<sequence>MMYPADSTGEIVILIYIAIHDRSLSILLMSGQMYDGHARSGGAILSVAWELEQCKAHVALEEMEAQVPKGLMKPVAPEADLEVEAEEVLQPVGERGQQKEKEMREGAPAKEKHLWIAANPIKSQR</sequence>
<dbReference type="EMBL" id="JANPWB010000006">
    <property type="protein sequence ID" value="KAJ1180832.1"/>
    <property type="molecule type" value="Genomic_DNA"/>
</dbReference>
<evidence type="ECO:0000256" key="1">
    <source>
        <dbReference type="SAM" id="MobiDB-lite"/>
    </source>
</evidence>
<feature type="region of interest" description="Disordered" evidence="1">
    <location>
        <begin position="89"/>
        <end position="110"/>
    </location>
</feature>
<reference evidence="2" key="1">
    <citation type="journal article" date="2022" name="bioRxiv">
        <title>Sequencing and chromosome-scale assembly of the giantPleurodeles waltlgenome.</title>
        <authorList>
            <person name="Brown T."/>
            <person name="Elewa A."/>
            <person name="Iarovenko S."/>
            <person name="Subramanian E."/>
            <person name="Araus A.J."/>
            <person name="Petzold A."/>
            <person name="Susuki M."/>
            <person name="Suzuki K.-i.T."/>
            <person name="Hayashi T."/>
            <person name="Toyoda A."/>
            <person name="Oliveira C."/>
            <person name="Osipova E."/>
            <person name="Leigh N.D."/>
            <person name="Simon A."/>
            <person name="Yun M.H."/>
        </authorList>
    </citation>
    <scope>NUCLEOTIDE SEQUENCE</scope>
    <source>
        <strain evidence="2">20211129_DDA</strain>
        <tissue evidence="2">Liver</tissue>
    </source>
</reference>
<organism evidence="2 3">
    <name type="scientific">Pleurodeles waltl</name>
    <name type="common">Iberian ribbed newt</name>
    <dbReference type="NCBI Taxonomy" id="8319"/>
    <lineage>
        <taxon>Eukaryota</taxon>
        <taxon>Metazoa</taxon>
        <taxon>Chordata</taxon>
        <taxon>Craniata</taxon>
        <taxon>Vertebrata</taxon>
        <taxon>Euteleostomi</taxon>
        <taxon>Amphibia</taxon>
        <taxon>Batrachia</taxon>
        <taxon>Caudata</taxon>
        <taxon>Salamandroidea</taxon>
        <taxon>Salamandridae</taxon>
        <taxon>Pleurodelinae</taxon>
        <taxon>Pleurodeles</taxon>
    </lineage>
</organism>
<dbReference type="AlphaFoldDB" id="A0AAV7TW08"/>
<evidence type="ECO:0000313" key="2">
    <source>
        <dbReference type="EMBL" id="KAJ1180832.1"/>
    </source>
</evidence>
<name>A0AAV7TW08_PLEWA</name>
<keyword evidence="3" id="KW-1185">Reference proteome</keyword>
<gene>
    <name evidence="2" type="ORF">NDU88_006047</name>
</gene>
<dbReference type="Proteomes" id="UP001066276">
    <property type="component" value="Chromosome 3_2"/>
</dbReference>
<protein>
    <submittedName>
        <fullName evidence="2">Uncharacterized protein</fullName>
    </submittedName>
</protein>